<evidence type="ECO:0000313" key="3">
    <source>
        <dbReference type="EMBL" id="MCO5784625.1"/>
    </source>
</evidence>
<evidence type="ECO:0000259" key="2">
    <source>
        <dbReference type="Pfam" id="PF13670"/>
    </source>
</evidence>
<dbReference type="EMBL" id="JAJJVQ010000021">
    <property type="protein sequence ID" value="MCO5784625.1"/>
    <property type="molecule type" value="Genomic_DNA"/>
</dbReference>
<feature type="chain" id="PRO_5045287367" evidence="1">
    <location>
        <begin position="34"/>
        <end position="107"/>
    </location>
</feature>
<organism evidence="3 4">
    <name type="scientific">Citrobacter meridianamericanus</name>
    <dbReference type="NCBI Taxonomy" id="2894201"/>
    <lineage>
        <taxon>Bacteria</taxon>
        <taxon>Pseudomonadati</taxon>
        <taxon>Pseudomonadota</taxon>
        <taxon>Gammaproteobacteria</taxon>
        <taxon>Enterobacterales</taxon>
        <taxon>Enterobacteriaceae</taxon>
        <taxon>Citrobacter</taxon>
    </lineage>
</organism>
<dbReference type="InterPro" id="IPR025711">
    <property type="entry name" value="PepSY"/>
</dbReference>
<comment type="caution">
    <text evidence="3">The sequence shown here is derived from an EMBL/GenBank/DDBJ whole genome shotgun (WGS) entry which is preliminary data.</text>
</comment>
<dbReference type="Proteomes" id="UP001139290">
    <property type="component" value="Unassembled WGS sequence"/>
</dbReference>
<evidence type="ECO:0000256" key="1">
    <source>
        <dbReference type="SAM" id="SignalP"/>
    </source>
</evidence>
<feature type="domain" description="PepSY" evidence="2">
    <location>
        <begin position="30"/>
        <end position="98"/>
    </location>
</feature>
<reference evidence="3" key="1">
    <citation type="submission" date="2021-11" db="EMBL/GenBank/DDBJ databases">
        <title>Citrobacter meridianamericanus sp. nov. isolated from soil.</title>
        <authorList>
            <person name="Furlan J.P.R."/>
            <person name="Stehling E.G."/>
        </authorList>
    </citation>
    <scope>NUCLEOTIDE SEQUENCE</scope>
    <source>
        <strain evidence="3">BR102</strain>
    </source>
</reference>
<sequence length="107" mass="11832">MGKVLQYGGRISGRLCGLAVLLWLGSFSVSVSAAPALCQPHPQEEWMAQADLKQMLEEYGYIIEELSVKGDCFEMRGKTPEGEPVRLLMDTQTADVVLSEQDEEPDL</sequence>
<evidence type="ECO:0000313" key="4">
    <source>
        <dbReference type="Proteomes" id="UP001139290"/>
    </source>
</evidence>
<keyword evidence="4" id="KW-1185">Reference proteome</keyword>
<gene>
    <name evidence="3" type="ORF">LOD26_25520</name>
</gene>
<dbReference type="RefSeq" id="WP_252839143.1">
    <property type="nucleotide sequence ID" value="NZ_JAJJVQ010000021.1"/>
</dbReference>
<feature type="signal peptide" evidence="1">
    <location>
        <begin position="1"/>
        <end position="33"/>
    </location>
</feature>
<dbReference type="Pfam" id="PF13670">
    <property type="entry name" value="PepSY_2"/>
    <property type="match status" value="1"/>
</dbReference>
<accession>A0ABT1BG24</accession>
<name>A0ABT1BG24_9ENTR</name>
<protein>
    <submittedName>
        <fullName evidence="3">PepSY domain-containing protein</fullName>
    </submittedName>
</protein>
<proteinExistence type="predicted"/>
<keyword evidence="1" id="KW-0732">Signal</keyword>